<dbReference type="PANTHER" id="PTHR47763:SF1">
    <property type="entry name" value="DUF659 DOMAIN-CONTAINING PROTEIN"/>
    <property type="match status" value="1"/>
</dbReference>
<accession>A0ABT7VUD5</accession>
<proteinExistence type="predicted"/>
<dbReference type="CDD" id="cd00198">
    <property type="entry name" value="vWFA"/>
    <property type="match status" value="1"/>
</dbReference>
<evidence type="ECO:0000313" key="3">
    <source>
        <dbReference type="EMBL" id="MDM8563163.1"/>
    </source>
</evidence>
<dbReference type="InterPro" id="IPR036465">
    <property type="entry name" value="vWFA_dom_sf"/>
</dbReference>
<reference evidence="3" key="1">
    <citation type="submission" date="2023-06" db="EMBL/GenBank/DDBJ databases">
        <title>Uncultivated large filamentous bacteria from sulfidic sediments reveal new species and different genomic features in energy metabolism and defense.</title>
        <authorList>
            <person name="Fonseca A."/>
        </authorList>
    </citation>
    <scope>NUCLEOTIDE SEQUENCE</scope>
    <source>
        <strain evidence="3">HSG4</strain>
    </source>
</reference>
<dbReference type="Pfam" id="PF00092">
    <property type="entry name" value="VWA"/>
    <property type="match status" value="1"/>
</dbReference>
<dbReference type="Proteomes" id="UP001171945">
    <property type="component" value="Unassembled WGS sequence"/>
</dbReference>
<dbReference type="SUPFAM" id="SSF53300">
    <property type="entry name" value="vWA-like"/>
    <property type="match status" value="1"/>
</dbReference>
<feature type="chain" id="PRO_5045765500" evidence="1">
    <location>
        <begin position="27"/>
        <end position="441"/>
    </location>
</feature>
<evidence type="ECO:0000313" key="4">
    <source>
        <dbReference type="Proteomes" id="UP001171945"/>
    </source>
</evidence>
<gene>
    <name evidence="3" type="ORF">QUF54_07405</name>
</gene>
<dbReference type="SMART" id="SM00327">
    <property type="entry name" value="VWA"/>
    <property type="match status" value="1"/>
</dbReference>
<dbReference type="PANTHER" id="PTHR47763">
    <property type="entry name" value="ALPHA-PROTEIN KINASE VWKA"/>
    <property type="match status" value="1"/>
</dbReference>
<evidence type="ECO:0000259" key="2">
    <source>
        <dbReference type="PROSITE" id="PS50234"/>
    </source>
</evidence>
<dbReference type="EMBL" id="JAUCGM010000484">
    <property type="protein sequence ID" value="MDM8563163.1"/>
    <property type="molecule type" value="Genomic_DNA"/>
</dbReference>
<dbReference type="PROSITE" id="PS50234">
    <property type="entry name" value="VWFA"/>
    <property type="match status" value="1"/>
</dbReference>
<sequence length="441" mass="47161">MKLKFAHTGTVASCILLATSWNVASASSAVSCNNISDYLDCTSVGRKQDVVFVFDTTGSMSGEIAEMQTAVIEFSDAIATAGIDYNLGLTEYRYFPACGSSDNEPYNIYNDGVLTDDANEMRGWIESLSAGGGGDESVLAALAHSVSDQHWRSDASRIAVLIGDEAPAPDGDPCNEEGNTVDGVISILRNHGVITHVIGPDDDSMRRIADETGGSFFEIRTTDNITGILDKIAKLISCSYRINSSYAYKDGELKIETALIGTEEKTLPHLEGGIQLEVTACGEMGCDEFGLTPEITGDKAVYKHTADVTAFEDSAKLTDLSTLVSVCDFSVTTQATLHIGECEAGVTPTPQSPIVSTFVNGNDANVSWTTDPFAREYFFYYAPYSDPMDSTTYDNVNMMNLGLQTSIGGSLADGTHLYVAAQSSNCSGPSDFSNIEEVEIK</sequence>
<dbReference type="PROSITE" id="PS51257">
    <property type="entry name" value="PROKAR_LIPOPROTEIN"/>
    <property type="match status" value="1"/>
</dbReference>
<keyword evidence="4" id="KW-1185">Reference proteome</keyword>
<name>A0ABT7VUD5_9GAMM</name>
<keyword evidence="1" id="KW-0732">Signal</keyword>
<dbReference type="Gene3D" id="3.40.50.410">
    <property type="entry name" value="von Willebrand factor, type A domain"/>
    <property type="match status" value="1"/>
</dbReference>
<organism evidence="3 4">
    <name type="scientific">Candidatus Marithioploca araucensis</name>
    <dbReference type="NCBI Taxonomy" id="70273"/>
    <lineage>
        <taxon>Bacteria</taxon>
        <taxon>Pseudomonadati</taxon>
        <taxon>Pseudomonadota</taxon>
        <taxon>Gammaproteobacteria</taxon>
        <taxon>Thiotrichales</taxon>
        <taxon>Thiotrichaceae</taxon>
        <taxon>Candidatus Marithioploca</taxon>
    </lineage>
</organism>
<evidence type="ECO:0000256" key="1">
    <source>
        <dbReference type="SAM" id="SignalP"/>
    </source>
</evidence>
<protein>
    <submittedName>
        <fullName evidence="3">VWA domain-containing protein</fullName>
    </submittedName>
</protein>
<feature type="signal peptide" evidence="1">
    <location>
        <begin position="1"/>
        <end position="26"/>
    </location>
</feature>
<comment type="caution">
    <text evidence="3">The sequence shown here is derived from an EMBL/GenBank/DDBJ whole genome shotgun (WGS) entry which is preliminary data.</text>
</comment>
<dbReference type="InterPro" id="IPR052969">
    <property type="entry name" value="Thr-specific_kinase-like"/>
</dbReference>
<dbReference type="InterPro" id="IPR002035">
    <property type="entry name" value="VWF_A"/>
</dbReference>
<feature type="domain" description="VWFA" evidence="2">
    <location>
        <begin position="49"/>
        <end position="232"/>
    </location>
</feature>